<dbReference type="Pfam" id="PF00535">
    <property type="entry name" value="Glycos_transf_2"/>
    <property type="match status" value="1"/>
</dbReference>
<dbReference type="InterPro" id="IPR029044">
    <property type="entry name" value="Nucleotide-diphossugar_trans"/>
</dbReference>
<dbReference type="Gene3D" id="3.90.550.10">
    <property type="entry name" value="Spore Coat Polysaccharide Biosynthesis Protein SpsA, Chain A"/>
    <property type="match status" value="1"/>
</dbReference>
<dbReference type="EMBL" id="KJ778802">
    <property type="protein sequence ID" value="AIG62773.1"/>
    <property type="molecule type" value="Genomic_DNA"/>
</dbReference>
<dbReference type="InterPro" id="IPR001173">
    <property type="entry name" value="Glyco_trans_2-like"/>
</dbReference>
<evidence type="ECO:0000313" key="2">
    <source>
        <dbReference type="EMBL" id="AIG62773.1"/>
    </source>
</evidence>
<feature type="domain" description="Glycosyltransferase 2-like" evidence="1">
    <location>
        <begin position="4"/>
        <end position="155"/>
    </location>
</feature>
<sequence length="249" mass="29320">MKISIVTATYNSWPYIKETYDSIANQSYKNWEWHVTDDCSSDYTYQYLKQLADRDCRIVIHRNEINSGAAVARNKSLSQCSGDYIAFIDSDDLWNPEKLESQLKFMVDNQLDFSFTGYEVIDESGKSIKKYIDINQTQAISYEDMLKKKATLGCSTVMLRRLAFSELSMPDLRTGQDYALWLKLLKTGIRAVPYNKSLMKYRIVSSSISRNKYRKAKRQWQIYRELEKLSLVKSIYCFLFYAWRAIFRK</sequence>
<dbReference type="EMBL" id="AB812079">
    <property type="protein sequence ID" value="BAQ02017.1"/>
    <property type="molecule type" value="Genomic_DNA"/>
</dbReference>
<accession>A0A0B1DH13</accession>
<name>A0A0B1DH13_ECOLX</name>
<evidence type="ECO:0000259" key="1">
    <source>
        <dbReference type="Pfam" id="PF00535"/>
    </source>
</evidence>
<dbReference type="AlphaFoldDB" id="A0A0B1DH13"/>
<evidence type="ECO:0000313" key="3">
    <source>
        <dbReference type="EMBL" id="BAQ02017.1"/>
    </source>
</evidence>
<dbReference type="SUPFAM" id="SSF53448">
    <property type="entry name" value="Nucleotide-diphospho-sugar transferases"/>
    <property type="match status" value="1"/>
</dbReference>
<keyword evidence="2" id="KW-0808">Transferase</keyword>
<organism evidence="2">
    <name type="scientific">Escherichia coli</name>
    <dbReference type="NCBI Taxonomy" id="562"/>
    <lineage>
        <taxon>Bacteria</taxon>
        <taxon>Pseudomonadati</taxon>
        <taxon>Pseudomonadota</taxon>
        <taxon>Gammaproteobacteria</taxon>
        <taxon>Enterobacterales</taxon>
        <taxon>Enterobacteriaceae</taxon>
        <taxon>Escherichia</taxon>
    </lineage>
</organism>
<dbReference type="RefSeq" id="WP_032283332.1">
    <property type="nucleotide sequence ID" value="NZ_AP025180.1"/>
</dbReference>
<gene>
    <name evidence="2" type="primary">tuaG</name>
</gene>
<reference evidence="2" key="2">
    <citation type="journal article" date="2016" name="PLoS ONE">
        <title>Comparison of O-Antigen Gene Clusters of All O-Serogroups of Escherichia coli and Proposal for Adopting a New Nomenclature for O-Typing.</title>
        <authorList>
            <person name="DebRoy C."/>
            <person name="Fratamico P.M."/>
            <person name="Yan X."/>
            <person name="Baranzoni G."/>
            <person name="Liu Y."/>
            <person name="Needleman D.S."/>
            <person name="Tebbs R."/>
            <person name="O'Connell C.D."/>
            <person name="Allred A."/>
            <person name="Swimley M."/>
            <person name="Mwangi M."/>
            <person name="Kapur V."/>
            <person name="Raygoza Garay J.A."/>
            <person name="Roberts E.L."/>
            <person name="Katani R."/>
        </authorList>
    </citation>
    <scope>NUCLEOTIDE SEQUENCE</scope>
    <source>
        <strain evidence="2">SSI 81930</strain>
    </source>
</reference>
<reference evidence="3" key="1">
    <citation type="journal article" date="2014" name="DNA Res.">
        <title>A complete view of the genetic diversity of the Escherichia coli O-antigen biosynthesis gene cluster.</title>
        <authorList>
            <person name="Iguchi A."/>
            <person name="Iyoda S."/>
            <person name="Kikuchi T."/>
            <person name="Ogura Y."/>
            <person name="Katsura K."/>
            <person name="Ohnishi M."/>
            <person name="Hayashi T."/>
            <person name="Thomson N.R."/>
        </authorList>
    </citation>
    <scope>NUCLEOTIDE SEQUENCE</scope>
    <source>
        <strain evidence="3">99-1287</strain>
    </source>
</reference>
<dbReference type="PANTHER" id="PTHR22916">
    <property type="entry name" value="GLYCOSYLTRANSFERASE"/>
    <property type="match status" value="1"/>
</dbReference>
<protein>
    <submittedName>
        <fullName evidence="3">Putative glycosyltransferase</fullName>
    </submittedName>
    <submittedName>
        <fullName evidence="2">Teichuronic acid biosynthesis glycosyltransferase</fullName>
    </submittedName>
</protein>
<proteinExistence type="predicted"/>
<dbReference type="PANTHER" id="PTHR22916:SF3">
    <property type="entry name" value="UDP-GLCNAC:BETAGAL BETA-1,3-N-ACETYLGLUCOSAMINYLTRANSFERASE-LIKE PROTEIN 1"/>
    <property type="match status" value="1"/>
</dbReference>
<dbReference type="GO" id="GO:0016758">
    <property type="term" value="F:hexosyltransferase activity"/>
    <property type="evidence" value="ECO:0007669"/>
    <property type="project" value="UniProtKB-ARBA"/>
</dbReference>